<dbReference type="EMBL" id="JACSQV010000010">
    <property type="protein sequence ID" value="MBD7919090.1"/>
    <property type="molecule type" value="Genomic_DNA"/>
</dbReference>
<proteinExistence type="predicted"/>
<evidence type="ECO:0000313" key="1">
    <source>
        <dbReference type="EMBL" id="MBD7919090.1"/>
    </source>
</evidence>
<evidence type="ECO:0000313" key="2">
    <source>
        <dbReference type="Proteomes" id="UP000604241"/>
    </source>
</evidence>
<dbReference type="RefSeq" id="WP_191783742.1">
    <property type="nucleotide sequence ID" value="NZ_JACSQV010000010.1"/>
</dbReference>
<evidence type="ECO:0008006" key="3">
    <source>
        <dbReference type="Google" id="ProtNLM"/>
    </source>
</evidence>
<name>A0ABR8QFE4_9CELL</name>
<reference evidence="1 2" key="1">
    <citation type="submission" date="2020-08" db="EMBL/GenBank/DDBJ databases">
        <title>A Genomic Blueprint of the Chicken Gut Microbiome.</title>
        <authorList>
            <person name="Gilroy R."/>
            <person name="Ravi A."/>
            <person name="Getino M."/>
            <person name="Pursley I."/>
            <person name="Horton D.L."/>
            <person name="Alikhan N.-F."/>
            <person name="Baker D."/>
            <person name="Gharbi K."/>
            <person name="Hall N."/>
            <person name="Watson M."/>
            <person name="Adriaenssens E.M."/>
            <person name="Foster-Nyarko E."/>
            <person name="Jarju S."/>
            <person name="Secka A."/>
            <person name="Antonio M."/>
            <person name="Oren A."/>
            <person name="Chaudhuri R."/>
            <person name="La Ragione R.M."/>
            <person name="Hildebrand F."/>
            <person name="Pallen M.J."/>
        </authorList>
    </citation>
    <scope>NUCLEOTIDE SEQUENCE [LARGE SCALE GENOMIC DNA]</scope>
    <source>
        <strain evidence="1 2">Sa3CUA2</strain>
    </source>
</reference>
<dbReference type="Proteomes" id="UP000604241">
    <property type="component" value="Unassembled WGS sequence"/>
</dbReference>
<protein>
    <recommendedName>
        <fullName evidence="3">Antitoxin VapB39</fullName>
    </recommendedName>
</protein>
<organism evidence="1 2">
    <name type="scientific">Cellulomonas avistercoris</name>
    <dbReference type="NCBI Taxonomy" id="2762242"/>
    <lineage>
        <taxon>Bacteria</taxon>
        <taxon>Bacillati</taxon>
        <taxon>Actinomycetota</taxon>
        <taxon>Actinomycetes</taxon>
        <taxon>Micrococcales</taxon>
        <taxon>Cellulomonadaceae</taxon>
        <taxon>Cellulomonas</taxon>
    </lineage>
</organism>
<comment type="caution">
    <text evidence="1">The sequence shown here is derived from an EMBL/GenBank/DDBJ whole genome shotgun (WGS) entry which is preliminary data.</text>
</comment>
<accession>A0ABR8QFE4</accession>
<sequence length="72" mass="7692">MRTTLEIDDRVLAAARAIAEQQNVSIGRAVSDLAQRALEGTAPASTVRGFPVFHGPAGHVITDELVAEHRDD</sequence>
<keyword evidence="2" id="KW-1185">Reference proteome</keyword>
<gene>
    <name evidence="1" type="ORF">H9657_12495</name>
</gene>